<evidence type="ECO:0000313" key="2">
    <source>
        <dbReference type="Proteomes" id="UP000826195"/>
    </source>
</evidence>
<reference evidence="1 2" key="1">
    <citation type="journal article" date="2021" name="J. Hered.">
        <title>A chromosome-level genome assembly of the parasitoid wasp, Cotesia glomerata (Hymenoptera: Braconidae).</title>
        <authorList>
            <person name="Pinto B.J."/>
            <person name="Weis J.J."/>
            <person name="Gamble T."/>
            <person name="Ode P.J."/>
            <person name="Paul R."/>
            <person name="Zaspel J.M."/>
        </authorList>
    </citation>
    <scope>NUCLEOTIDE SEQUENCE [LARGE SCALE GENOMIC DNA]</scope>
    <source>
        <strain evidence="1">CgM1</strain>
    </source>
</reference>
<comment type="caution">
    <text evidence="1">The sequence shown here is derived from an EMBL/GenBank/DDBJ whole genome shotgun (WGS) entry which is preliminary data.</text>
</comment>
<accession>A0AAV7J545</accession>
<name>A0AAV7J545_COTGL</name>
<protein>
    <submittedName>
        <fullName evidence="1">Uncharacterized protein</fullName>
    </submittedName>
</protein>
<dbReference type="EMBL" id="JAHXZJ010000001">
    <property type="protein sequence ID" value="KAH0568040.1"/>
    <property type="molecule type" value="Genomic_DNA"/>
</dbReference>
<proteinExistence type="predicted"/>
<dbReference type="AlphaFoldDB" id="A0AAV7J545"/>
<dbReference type="Proteomes" id="UP000826195">
    <property type="component" value="Unassembled WGS sequence"/>
</dbReference>
<keyword evidence="2" id="KW-1185">Reference proteome</keyword>
<organism evidence="1 2">
    <name type="scientific">Cotesia glomerata</name>
    <name type="common">Lepidopteran parasitic wasp</name>
    <name type="synonym">Apanteles glomeratus</name>
    <dbReference type="NCBI Taxonomy" id="32391"/>
    <lineage>
        <taxon>Eukaryota</taxon>
        <taxon>Metazoa</taxon>
        <taxon>Ecdysozoa</taxon>
        <taxon>Arthropoda</taxon>
        <taxon>Hexapoda</taxon>
        <taxon>Insecta</taxon>
        <taxon>Pterygota</taxon>
        <taxon>Neoptera</taxon>
        <taxon>Endopterygota</taxon>
        <taxon>Hymenoptera</taxon>
        <taxon>Apocrita</taxon>
        <taxon>Ichneumonoidea</taxon>
        <taxon>Braconidae</taxon>
        <taxon>Microgastrinae</taxon>
        <taxon>Cotesia</taxon>
    </lineage>
</organism>
<sequence>MRIPKSRNFSEHNYCTHQKGHSVERNVYRGFPDDGYQNYAYHYNFKAGFPRSSARQRRIVGQPWGTPGEEVQVPPTERKIKRENEGGIGGNQQRQRLRELTVSFHT</sequence>
<gene>
    <name evidence="1" type="ORF">KQX54_017953</name>
</gene>
<evidence type="ECO:0000313" key="1">
    <source>
        <dbReference type="EMBL" id="KAH0568040.1"/>
    </source>
</evidence>